<reference evidence="7 10" key="4">
    <citation type="submission" date="2018-10" db="EMBL/GenBank/DDBJ databases">
        <title>GWAS and RNA-Seq identify cryptic mechanisms of antimicrobial resistance in Acinetobacter baumannii.</title>
        <authorList>
            <person name="Sahl J.W."/>
        </authorList>
    </citation>
    <scope>NUCLEOTIDE SEQUENCE [LARGE SCALE GENOMIC DNA]</scope>
    <source>
        <strain evidence="7 10">TG31299</strain>
    </source>
</reference>
<dbReference type="AlphaFoldDB" id="A0A0G4QT21"/>
<evidence type="ECO:0000256" key="1">
    <source>
        <dbReference type="SAM" id="MobiDB-lite"/>
    </source>
</evidence>
<reference evidence="5" key="8">
    <citation type="submission" date="2024-01" db="EMBL/GenBank/DDBJ databases">
        <authorList>
            <person name="Macesic N."/>
        </authorList>
    </citation>
    <scope>NUCLEOTIDE SEQUENCE</scope>
    <source>
        <strain evidence="5">CPO519</strain>
    </source>
</reference>
<accession>A0A0G4QT21</accession>
<gene>
    <name evidence="2" type="ORF">ABR2091_2541</name>
    <name evidence="3" type="ORF">APD06_02345</name>
    <name evidence="7" type="ORF">EA722_18395</name>
    <name evidence="6" type="ORF">GSE42_12440</name>
    <name evidence="5" type="ORF">P9867_011070</name>
    <name evidence="4" type="ORF">P9867_09695</name>
</gene>
<dbReference type="Proteomes" id="UP000480763">
    <property type="component" value="Unassembled WGS sequence"/>
</dbReference>
<reference evidence="2 9" key="2">
    <citation type="submission" date="2015-12" db="EMBL/GenBank/DDBJ databases">
        <authorList>
            <person name="Wibberg D."/>
        </authorList>
    </citation>
    <scope>NUCLEOTIDE SEQUENCE [LARGE SCALE GENOMIC DNA]</scope>
    <source>
        <strain evidence="2">R2091</strain>
    </source>
</reference>
<feature type="compositionally biased region" description="Polar residues" evidence="1">
    <location>
        <begin position="61"/>
        <end position="71"/>
    </location>
</feature>
<evidence type="ECO:0000313" key="11">
    <source>
        <dbReference type="Proteomes" id="UP000480763"/>
    </source>
</evidence>
<reference evidence="4" key="7">
    <citation type="submission" date="2023-01" db="EMBL/GenBank/DDBJ databases">
        <title>Genomic dissection of endemic carbapenem resistance: metallo-beta-lactamase gene dissemination through clonal, plasmid and integron transfer pathways.</title>
        <authorList>
            <person name="Macesic N."/>
        </authorList>
    </citation>
    <scope>NUCLEOTIDE SEQUENCE</scope>
    <source>
        <strain evidence="4">CPO519</strain>
    </source>
</reference>
<evidence type="ECO:0000313" key="9">
    <source>
        <dbReference type="Proteomes" id="UP000066661"/>
    </source>
</evidence>
<dbReference type="EMBL" id="WWCH01000001">
    <property type="protein sequence ID" value="MYM78735.1"/>
    <property type="molecule type" value="Genomic_DNA"/>
</dbReference>
<dbReference type="Proteomes" id="UP000269597">
    <property type="component" value="Unassembled WGS sequence"/>
</dbReference>
<dbReference type="EMBL" id="LN997846">
    <property type="protein sequence ID" value="CUW35938.1"/>
    <property type="molecule type" value="Genomic_DNA"/>
</dbReference>
<dbReference type="Proteomes" id="UP001174156">
    <property type="component" value="Unassembled WGS sequence"/>
</dbReference>
<evidence type="ECO:0000313" key="5">
    <source>
        <dbReference type="EMBL" id="MEC5496994.1"/>
    </source>
</evidence>
<dbReference type="EMBL" id="JARTMM010000031">
    <property type="protein sequence ID" value="MDK4881966.1"/>
    <property type="molecule type" value="Genomic_DNA"/>
</dbReference>
<dbReference type="EMBL" id="LLFE01000070">
    <property type="protein sequence ID" value="KQD18089.1"/>
    <property type="molecule type" value="Genomic_DNA"/>
</dbReference>
<dbReference type="Proteomes" id="UP000066661">
    <property type="component" value="Chromosome I"/>
</dbReference>
<dbReference type="RefSeq" id="WP_000382697.1">
    <property type="nucleotide sequence ID" value="NZ_CAJHHC010000001.1"/>
</dbReference>
<protein>
    <submittedName>
        <fullName evidence="7">Uncharacterized protein</fullName>
    </submittedName>
</protein>
<reference evidence="3 8" key="1">
    <citation type="submission" date="2015-10" db="EMBL/GenBank/DDBJ databases">
        <title>The utility of whole genome sequencing in characterizing Acinetobacter epidemiology and analyzing hospital outbreaks.</title>
        <authorList>
            <person name="Ozer E.A."/>
            <person name="Fitzpatrick M.A."/>
            <person name="Hauser A.R."/>
        </authorList>
    </citation>
    <scope>NUCLEOTIDE SEQUENCE [LARGE SCALE GENOMIC DNA]</scope>
    <source>
        <strain evidence="3 8">ABBL059</strain>
    </source>
</reference>
<reference evidence="6 11" key="3">
    <citation type="journal article" date="2017" name="Ann. Clin. Microbiol. Antimicrob.">
        <title>New eight genes identified at the clinical multidrug-resistant Acinetobacter baumannii DMS06669 strain in a Vietnam hospital.</title>
        <authorList>
            <person name="Si-Tuan N."/>
            <person name="Ngoc H.M."/>
            <person name="Hang P.T.T."/>
            <person name="Nguyen C."/>
            <person name="Van P.H."/>
            <person name="Huong N.T."/>
        </authorList>
    </citation>
    <scope>NUCLEOTIDE SEQUENCE [LARGE SCALE GENOMIC DNA]</scope>
    <source>
        <strain evidence="6 11">DMS06669</strain>
    </source>
</reference>
<evidence type="ECO:0000313" key="10">
    <source>
        <dbReference type="Proteomes" id="UP000269597"/>
    </source>
</evidence>
<reference evidence="6" key="5">
    <citation type="submission" date="2019-12" db="EMBL/GenBank/DDBJ databases">
        <authorList>
            <person name="Nguyen S.-T."/>
        </authorList>
    </citation>
    <scope>NUCLEOTIDE SEQUENCE</scope>
    <source>
        <strain evidence="6">DMS06669</strain>
    </source>
</reference>
<evidence type="ECO:0000313" key="3">
    <source>
        <dbReference type="EMBL" id="KQD18089.1"/>
    </source>
</evidence>
<evidence type="ECO:0000313" key="7">
    <source>
        <dbReference type="EMBL" id="RSP69287.1"/>
    </source>
</evidence>
<evidence type="ECO:0000313" key="12">
    <source>
        <dbReference type="Proteomes" id="UP001174156"/>
    </source>
</evidence>
<sequence>MDVKTYTMADGQYFKVINKSTNAVIIYGELTESNQLVTIHKVEFISEEQYESERPRIEPNSGMQQVSGEAL</sequence>
<dbReference type="EMBL" id="RFBY01000108">
    <property type="protein sequence ID" value="RSP69287.1"/>
    <property type="molecule type" value="Genomic_DNA"/>
</dbReference>
<proteinExistence type="predicted"/>
<feature type="region of interest" description="Disordered" evidence="1">
    <location>
        <begin position="48"/>
        <end position="71"/>
    </location>
</feature>
<evidence type="ECO:0000313" key="2">
    <source>
        <dbReference type="EMBL" id="CUW35938.1"/>
    </source>
</evidence>
<evidence type="ECO:0000313" key="8">
    <source>
        <dbReference type="Proteomes" id="UP000051322"/>
    </source>
</evidence>
<organism evidence="7 10">
    <name type="scientific">Acinetobacter baumannii</name>
    <dbReference type="NCBI Taxonomy" id="470"/>
    <lineage>
        <taxon>Bacteria</taxon>
        <taxon>Pseudomonadati</taxon>
        <taxon>Pseudomonadota</taxon>
        <taxon>Gammaproteobacteria</taxon>
        <taxon>Moraxellales</taxon>
        <taxon>Moraxellaceae</taxon>
        <taxon>Acinetobacter</taxon>
        <taxon>Acinetobacter calcoaceticus/baumannii complex</taxon>
    </lineage>
</organism>
<name>A0A0G4QT21_ACIBA</name>
<dbReference type="EMBL" id="JARTMM020000001">
    <property type="protein sequence ID" value="MEC5496994.1"/>
    <property type="molecule type" value="Genomic_DNA"/>
</dbReference>
<reference evidence="5 12" key="6">
    <citation type="journal article" date="2023" name="Nat. Commun.">
        <title>Genomic dissection of endemic carbapenem resistance reveals metallo-beta-lactamase dissemination through clonal, plasmid and integron transfer.</title>
        <authorList>
            <person name="Macesic N."/>
            <person name="Hawkey J."/>
            <person name="Vezina B."/>
            <person name="Wisniewski J.A."/>
            <person name="Cottingham H."/>
            <person name="Blakeway L.V."/>
            <person name="Harshegyi T."/>
            <person name="Pragastis K."/>
            <person name="Badoordeen G.Z."/>
            <person name="Dennison A."/>
            <person name="Spelman D.W."/>
            <person name="Jenney A.W.J."/>
            <person name="Peleg A.Y."/>
        </authorList>
    </citation>
    <scope>NUCLEOTIDE SEQUENCE [LARGE SCALE GENOMIC DNA]</scope>
    <source>
        <strain evidence="5 12">CPO519</strain>
    </source>
</reference>
<evidence type="ECO:0000313" key="6">
    <source>
        <dbReference type="EMBL" id="MYM78735.1"/>
    </source>
</evidence>
<dbReference type="Proteomes" id="UP000051322">
    <property type="component" value="Unassembled WGS sequence"/>
</dbReference>
<evidence type="ECO:0000313" key="4">
    <source>
        <dbReference type="EMBL" id="MDK4881966.1"/>
    </source>
</evidence>